<reference evidence="6 7" key="1">
    <citation type="submission" date="2016-07" db="EMBL/GenBank/DDBJ databases">
        <title>Characterization of isolates of Eisenbergiella tayi derived from blood cultures, using whole genome sequencing.</title>
        <authorList>
            <person name="Burdz T."/>
            <person name="Wiebe D."/>
            <person name="Huynh C."/>
            <person name="Bernard K."/>
        </authorList>
    </citation>
    <scope>NUCLEOTIDE SEQUENCE [LARGE SCALE GENOMIC DNA]</scope>
    <source>
        <strain evidence="6 7">NML 110608</strain>
    </source>
</reference>
<keyword evidence="2 3" id="KW-0175">Coiled coil</keyword>
<keyword evidence="5" id="KW-1133">Transmembrane helix</keyword>
<evidence type="ECO:0000256" key="4">
    <source>
        <dbReference type="SAM" id="MobiDB-lite"/>
    </source>
</evidence>
<feature type="transmembrane region" description="Helical" evidence="5">
    <location>
        <begin position="16"/>
        <end position="37"/>
    </location>
</feature>
<dbReference type="Gene3D" id="2.40.30.170">
    <property type="match status" value="1"/>
</dbReference>
<feature type="compositionally biased region" description="Low complexity" evidence="4">
    <location>
        <begin position="239"/>
        <end position="262"/>
    </location>
</feature>
<evidence type="ECO:0000256" key="3">
    <source>
        <dbReference type="SAM" id="Coils"/>
    </source>
</evidence>
<comment type="subcellular location">
    <subcellularLocation>
        <location evidence="1">Cell envelope</location>
    </subcellularLocation>
</comment>
<feature type="compositionally biased region" description="Gly residues" evidence="4">
    <location>
        <begin position="263"/>
        <end position="273"/>
    </location>
</feature>
<dbReference type="AlphaFoldDB" id="A0A1E3A4Z5"/>
<evidence type="ECO:0000313" key="7">
    <source>
        <dbReference type="Proteomes" id="UP000094067"/>
    </source>
</evidence>
<evidence type="ECO:0000256" key="1">
    <source>
        <dbReference type="ARBA" id="ARBA00004196"/>
    </source>
</evidence>
<dbReference type="Proteomes" id="UP000094067">
    <property type="component" value="Unassembled WGS sequence"/>
</dbReference>
<dbReference type="PANTHER" id="PTHR32347">
    <property type="entry name" value="EFFLUX SYSTEM COMPONENT YKNX-RELATED"/>
    <property type="match status" value="1"/>
</dbReference>
<dbReference type="PATRIC" id="fig|1432052.4.peg.5145"/>
<accession>A0A1E3A4Z5</accession>
<dbReference type="GO" id="GO:0030313">
    <property type="term" value="C:cell envelope"/>
    <property type="evidence" value="ECO:0007669"/>
    <property type="project" value="UniProtKB-SubCell"/>
</dbReference>
<keyword evidence="5" id="KW-0812">Transmembrane</keyword>
<dbReference type="InterPro" id="IPR050465">
    <property type="entry name" value="UPF0194_transport"/>
</dbReference>
<keyword evidence="5" id="KW-0472">Membrane</keyword>
<name>A0A1E3A4Z5_9FIRM</name>
<dbReference type="RefSeq" id="WP_069154173.1">
    <property type="nucleotide sequence ID" value="NZ_MCGH01000003.1"/>
</dbReference>
<protein>
    <submittedName>
        <fullName evidence="6">Putative efflux pump membrane fusion protein</fullName>
    </submittedName>
</protein>
<proteinExistence type="predicted"/>
<evidence type="ECO:0000256" key="5">
    <source>
        <dbReference type="SAM" id="Phobius"/>
    </source>
</evidence>
<feature type="coiled-coil region" evidence="3">
    <location>
        <begin position="287"/>
        <end position="396"/>
    </location>
</feature>
<comment type="caution">
    <text evidence="6">The sequence shown here is derived from an EMBL/GenBank/DDBJ whole genome shotgun (WGS) entry which is preliminary data.</text>
</comment>
<feature type="region of interest" description="Disordered" evidence="4">
    <location>
        <begin position="239"/>
        <end position="277"/>
    </location>
</feature>
<gene>
    <name evidence="6" type="ORF">BEI61_04636</name>
</gene>
<dbReference type="EMBL" id="MCGH01000003">
    <property type="protein sequence ID" value="ODM03833.1"/>
    <property type="molecule type" value="Genomic_DNA"/>
</dbReference>
<sequence length="527" mass="57257">MKRKDGPKGLDRRKKIALGVIPIMALALLGGVIFLTVKKGGADQTGQMGGPGRADGFGENVITASGSTSVGMQEETFDLDYIETELKIEEVYLSSGDEVEEGTPILKLTDESVEAARRELEQKSVQASLDYRQQLLDSEEEKITAKQTYDTSMTKGTYASYTYEESLKEYADKISDLQEQVEEAQELVNEYTDSVENDYYYSYYEVAEKKEEFEKSFAALMQLYEDWDIPGLEDHYRTTAGSSYSASGQSDSSGQSGTSGQQAAGGGQAGSGAGLTSENNYTKLTVYNLLDEEVQENEKIYDQAAEDYEAAKKKAESSLAQAQSNLKLLNTQLEEAQIAYDKQQVSSQSDYDAAAAESSSAQEVYEAELSRIEEETSVALNEKEEALENLQEFEDTIGDGCLYTQSAGTVMMVGVRAESAISGNSMVLAYSNPETVTVTASVDQSDIASVSIGESVTVEISDHGTFRGTVSKINPVSQSNSKSSIYYSVTIELAGDISGLSQNLSAAVYFGIPESEEEAVNETETQE</sequence>
<dbReference type="PANTHER" id="PTHR32347:SF14">
    <property type="entry name" value="EFFLUX SYSTEM COMPONENT YKNX-RELATED"/>
    <property type="match status" value="1"/>
</dbReference>
<organism evidence="6 7">
    <name type="scientific">Eisenbergiella tayi</name>
    <dbReference type="NCBI Taxonomy" id="1432052"/>
    <lineage>
        <taxon>Bacteria</taxon>
        <taxon>Bacillati</taxon>
        <taxon>Bacillota</taxon>
        <taxon>Clostridia</taxon>
        <taxon>Lachnospirales</taxon>
        <taxon>Lachnospiraceae</taxon>
        <taxon>Eisenbergiella</taxon>
    </lineage>
</organism>
<evidence type="ECO:0000313" key="6">
    <source>
        <dbReference type="EMBL" id="ODM03833.1"/>
    </source>
</evidence>
<evidence type="ECO:0000256" key="2">
    <source>
        <dbReference type="ARBA" id="ARBA00023054"/>
    </source>
</evidence>
<feature type="coiled-coil region" evidence="3">
    <location>
        <begin position="167"/>
        <end position="197"/>
    </location>
</feature>